<feature type="active site" description="Cysteine sulfenic acid (-SOH) intermediate; for peroxidase activity" evidence="5">
    <location>
        <position position="46"/>
    </location>
</feature>
<dbReference type="RefSeq" id="WP_106009579.1">
    <property type="nucleotide sequence ID" value="NZ_JALCPJ010000017.1"/>
</dbReference>
<dbReference type="InterPro" id="IPR036249">
    <property type="entry name" value="Thioredoxin-like_sf"/>
</dbReference>
<sequence length="158" mass="18102">MKLIAIGDTAPNFSLEDNHEQFINLSNYRGKNILLSWHPLAWTPICTDQMRSLENNWDKFQKLNTIPFGISVDAQPSKKVWATALVLEHLNILADFWPHGKVTQDYGLFVEKDGTSQRANVLIDENGIVKWVKVYPPNQLPDINEVFQILSNMRLAVK</sequence>
<dbReference type="InterPro" id="IPR024706">
    <property type="entry name" value="Peroxiredoxin_AhpC-typ"/>
</dbReference>
<dbReference type="InterPro" id="IPR050455">
    <property type="entry name" value="Tpx_Peroxidase_subfamily"/>
</dbReference>
<protein>
    <submittedName>
        <fullName evidence="7">Putative peroxiredoxin</fullName>
        <ecNumber evidence="7">1.11.1.15</ecNumber>
    </submittedName>
</protein>
<name>A0A2T0BM94_9CLOT</name>
<evidence type="ECO:0000256" key="2">
    <source>
        <dbReference type="ARBA" id="ARBA00022862"/>
    </source>
</evidence>
<dbReference type="EMBL" id="PVXP01000026">
    <property type="protein sequence ID" value="PRR85000.1"/>
    <property type="molecule type" value="Genomic_DNA"/>
</dbReference>
<keyword evidence="4" id="KW-0676">Redox-active center</keyword>
<comment type="caution">
    <text evidence="7">The sequence shown here is derived from an EMBL/GenBank/DDBJ whole genome shotgun (WGS) entry which is preliminary data.</text>
</comment>
<dbReference type="AlphaFoldDB" id="A0A2T0BM94"/>
<accession>A0A2T0BM94</accession>
<dbReference type="GO" id="GO:0004601">
    <property type="term" value="F:peroxidase activity"/>
    <property type="evidence" value="ECO:0007669"/>
    <property type="project" value="UniProtKB-KW"/>
</dbReference>
<evidence type="ECO:0000256" key="5">
    <source>
        <dbReference type="PIRSR" id="PIRSR000239-1"/>
    </source>
</evidence>
<keyword evidence="8" id="KW-1185">Reference proteome</keyword>
<dbReference type="PROSITE" id="PS51352">
    <property type="entry name" value="THIOREDOXIN_2"/>
    <property type="match status" value="1"/>
</dbReference>
<keyword evidence="1 7" id="KW-0575">Peroxidase</keyword>
<dbReference type="Pfam" id="PF00578">
    <property type="entry name" value="AhpC-TSA"/>
    <property type="match status" value="1"/>
</dbReference>
<dbReference type="PANTHER" id="PTHR43110">
    <property type="entry name" value="THIOL PEROXIDASE"/>
    <property type="match status" value="1"/>
</dbReference>
<dbReference type="Proteomes" id="UP000237798">
    <property type="component" value="Unassembled WGS sequence"/>
</dbReference>
<organism evidence="7 8">
    <name type="scientific">Clostridium luticellarii</name>
    <dbReference type="NCBI Taxonomy" id="1691940"/>
    <lineage>
        <taxon>Bacteria</taxon>
        <taxon>Bacillati</taxon>
        <taxon>Bacillota</taxon>
        <taxon>Clostridia</taxon>
        <taxon>Eubacteriales</taxon>
        <taxon>Clostridiaceae</taxon>
        <taxon>Clostridium</taxon>
    </lineage>
</organism>
<dbReference type="InterPro" id="IPR013766">
    <property type="entry name" value="Thioredoxin_domain"/>
</dbReference>
<evidence type="ECO:0000313" key="8">
    <source>
        <dbReference type="Proteomes" id="UP000237798"/>
    </source>
</evidence>
<dbReference type="PIRSF" id="PIRSF000239">
    <property type="entry name" value="AHPC"/>
    <property type="match status" value="1"/>
</dbReference>
<evidence type="ECO:0000313" key="7">
    <source>
        <dbReference type="EMBL" id="PRR85000.1"/>
    </source>
</evidence>
<gene>
    <name evidence="7" type="ORF">CLLU_19880</name>
</gene>
<proteinExistence type="predicted"/>
<dbReference type="Gene3D" id="3.40.30.10">
    <property type="entry name" value="Glutaredoxin"/>
    <property type="match status" value="1"/>
</dbReference>
<dbReference type="EC" id="1.11.1.15" evidence="7"/>
<evidence type="ECO:0000256" key="3">
    <source>
        <dbReference type="ARBA" id="ARBA00023002"/>
    </source>
</evidence>
<evidence type="ECO:0000256" key="4">
    <source>
        <dbReference type="ARBA" id="ARBA00023284"/>
    </source>
</evidence>
<dbReference type="SUPFAM" id="SSF52833">
    <property type="entry name" value="Thioredoxin-like"/>
    <property type="match status" value="1"/>
</dbReference>
<feature type="domain" description="Thioredoxin" evidence="6">
    <location>
        <begin position="4"/>
        <end position="155"/>
    </location>
</feature>
<evidence type="ECO:0000256" key="1">
    <source>
        <dbReference type="ARBA" id="ARBA00022559"/>
    </source>
</evidence>
<dbReference type="PANTHER" id="PTHR43110:SF1">
    <property type="entry name" value="THIOL PEROXIDASE"/>
    <property type="match status" value="1"/>
</dbReference>
<reference evidence="7 8" key="1">
    <citation type="submission" date="2018-03" db="EMBL/GenBank/DDBJ databases">
        <title>Genome sequence of Clostridium luticellarii DSM 29923.</title>
        <authorList>
            <person name="Poehlein A."/>
            <person name="Daniel R."/>
        </authorList>
    </citation>
    <scope>NUCLEOTIDE SEQUENCE [LARGE SCALE GENOMIC DNA]</scope>
    <source>
        <strain evidence="7 8">DSM 29923</strain>
    </source>
</reference>
<keyword evidence="3 7" id="KW-0560">Oxidoreductase</keyword>
<evidence type="ECO:0000259" key="6">
    <source>
        <dbReference type="PROSITE" id="PS51352"/>
    </source>
</evidence>
<keyword evidence="2" id="KW-0049">Antioxidant</keyword>
<dbReference type="OrthoDB" id="9812811at2"/>
<dbReference type="InterPro" id="IPR000866">
    <property type="entry name" value="AhpC/TSA"/>
</dbReference>